<evidence type="ECO:0000313" key="5">
    <source>
        <dbReference type="Proteomes" id="UP000293952"/>
    </source>
</evidence>
<dbReference type="Pfam" id="PF18962">
    <property type="entry name" value="Por_Secre_tail"/>
    <property type="match status" value="1"/>
</dbReference>
<keyword evidence="5" id="KW-1185">Reference proteome</keyword>
<reference evidence="4 5" key="1">
    <citation type="submission" date="2019-02" db="EMBL/GenBank/DDBJ databases">
        <title>Genome sequence of the sea-ice species Brumimicrobium glaciale.</title>
        <authorList>
            <person name="Bowman J.P."/>
        </authorList>
    </citation>
    <scope>NUCLEOTIDE SEQUENCE [LARGE SCALE GENOMIC DNA]</scope>
    <source>
        <strain evidence="4 5">IC156</strain>
    </source>
</reference>
<proteinExistence type="predicted"/>
<accession>A0A4Q4KPW8</accession>
<dbReference type="AlphaFoldDB" id="A0A4Q4KPW8"/>
<comment type="caution">
    <text evidence="4">The sequence shown here is derived from an EMBL/GenBank/DDBJ whole genome shotgun (WGS) entry which is preliminary data.</text>
</comment>
<dbReference type="OrthoDB" id="1491720at2"/>
<feature type="chain" id="PRO_5020927276" evidence="2">
    <location>
        <begin position="19"/>
        <end position="385"/>
    </location>
</feature>
<evidence type="ECO:0000256" key="2">
    <source>
        <dbReference type="SAM" id="SignalP"/>
    </source>
</evidence>
<gene>
    <name evidence="4" type="ORF">ERX46_04205</name>
</gene>
<protein>
    <submittedName>
        <fullName evidence="4">T9SS type A sorting domain-containing protein</fullName>
    </submittedName>
</protein>
<dbReference type="Gene3D" id="2.40.128.720">
    <property type="match status" value="2"/>
</dbReference>
<evidence type="ECO:0000259" key="3">
    <source>
        <dbReference type="Pfam" id="PF18962"/>
    </source>
</evidence>
<evidence type="ECO:0000313" key="4">
    <source>
        <dbReference type="EMBL" id="RYM34584.1"/>
    </source>
</evidence>
<evidence type="ECO:0000256" key="1">
    <source>
        <dbReference type="ARBA" id="ARBA00022729"/>
    </source>
</evidence>
<dbReference type="NCBIfam" id="TIGR04183">
    <property type="entry name" value="Por_Secre_tail"/>
    <property type="match status" value="1"/>
</dbReference>
<sequence>MKNLLLLILAGISFSLYGQNSLKSSVYEEYNGSTWDKLGGVDYEYVNNKLSSATYYSWSGTDYEVSGKTTYTYNSENKIFEEITMVWNNTLGQLENWEKCESFYNSSGEVIEHIVYNQYASNWKEIRKFDITHVNSNISQVNHSYRSSNQWVFDSKIVNNYTGNNLTQADLTSFDGTQWKDDYRYILSYDANDRVEEFIGESSTNSVWTEFDRYNYNLDANFNRISKYAGDVNSAHVKIEYDYDLSAQMANYAHPFQGIKPNEYVYEDFPFVNKILKETTFKYDTLTGIYKEDKKTTYNYNDYIVLSTDNIQQIQKVSLYPNPANDFIQVKGISKHENVSVYSVLGMKVFDSVINENEKLDIKGLNNGMYLLKFEDGTALKFLKK</sequence>
<dbReference type="EMBL" id="SETE01000002">
    <property type="protein sequence ID" value="RYM34584.1"/>
    <property type="molecule type" value="Genomic_DNA"/>
</dbReference>
<name>A0A4Q4KPW8_9FLAO</name>
<keyword evidence="1 2" id="KW-0732">Signal</keyword>
<dbReference type="RefSeq" id="WP_130092593.1">
    <property type="nucleotide sequence ID" value="NZ_SETE01000002.1"/>
</dbReference>
<organism evidence="4 5">
    <name type="scientific">Brumimicrobium glaciale</name>
    <dbReference type="NCBI Taxonomy" id="200475"/>
    <lineage>
        <taxon>Bacteria</taxon>
        <taxon>Pseudomonadati</taxon>
        <taxon>Bacteroidota</taxon>
        <taxon>Flavobacteriia</taxon>
        <taxon>Flavobacteriales</taxon>
        <taxon>Crocinitomicaceae</taxon>
        <taxon>Brumimicrobium</taxon>
    </lineage>
</organism>
<dbReference type="InterPro" id="IPR026444">
    <property type="entry name" value="Secre_tail"/>
</dbReference>
<dbReference type="Proteomes" id="UP000293952">
    <property type="component" value="Unassembled WGS sequence"/>
</dbReference>
<feature type="domain" description="Secretion system C-terminal sorting" evidence="3">
    <location>
        <begin position="319"/>
        <end position="380"/>
    </location>
</feature>
<feature type="signal peptide" evidence="2">
    <location>
        <begin position="1"/>
        <end position="18"/>
    </location>
</feature>